<proteinExistence type="predicted"/>
<dbReference type="EMBL" id="UYRT01082690">
    <property type="protein sequence ID" value="VDN26337.1"/>
    <property type="molecule type" value="Genomic_DNA"/>
</dbReference>
<organism evidence="4">
    <name type="scientific">Gongylonema pulchrum</name>
    <dbReference type="NCBI Taxonomy" id="637853"/>
    <lineage>
        <taxon>Eukaryota</taxon>
        <taxon>Metazoa</taxon>
        <taxon>Ecdysozoa</taxon>
        <taxon>Nematoda</taxon>
        <taxon>Chromadorea</taxon>
        <taxon>Rhabditida</taxon>
        <taxon>Spirurina</taxon>
        <taxon>Spiruromorpha</taxon>
        <taxon>Spiruroidea</taxon>
        <taxon>Gongylonematidae</taxon>
        <taxon>Gongylonema</taxon>
    </lineage>
</organism>
<sequence>MMPLLVAHCNGVPVVQQACVYQRTSTVSESTAAGDTVSRAPAMAARCRRRRAIFAPAAALRRQRRAQGNATRGPGGGRRLGNAANREEVADESSQRYAVKGGKNLHSLSAEEDDGLPPFRVWDLLDMEWGRSGRHFGIHRMKGMKYPNLGMESRLDGGWTLC</sequence>
<keyword evidence="3" id="KW-1185">Reference proteome</keyword>
<dbReference type="WBParaSite" id="GPUH_0001563301-mRNA-1">
    <property type="protein sequence ID" value="GPUH_0001563301-mRNA-1"/>
    <property type="gene ID" value="GPUH_0001563301"/>
</dbReference>
<name>A0A183E3S0_9BILA</name>
<evidence type="ECO:0000256" key="1">
    <source>
        <dbReference type="SAM" id="MobiDB-lite"/>
    </source>
</evidence>
<dbReference type="Proteomes" id="UP000271098">
    <property type="component" value="Unassembled WGS sequence"/>
</dbReference>
<evidence type="ECO:0000313" key="3">
    <source>
        <dbReference type="Proteomes" id="UP000271098"/>
    </source>
</evidence>
<feature type="region of interest" description="Disordered" evidence="1">
    <location>
        <begin position="60"/>
        <end position="96"/>
    </location>
</feature>
<protein>
    <submittedName>
        <fullName evidence="2 4">Uncharacterized protein</fullName>
    </submittedName>
</protein>
<accession>A0A183E3S0</accession>
<reference evidence="4" key="1">
    <citation type="submission" date="2016-06" db="UniProtKB">
        <authorList>
            <consortium name="WormBaseParasite"/>
        </authorList>
    </citation>
    <scope>IDENTIFICATION</scope>
</reference>
<gene>
    <name evidence="2" type="ORF">GPUH_LOCUS15613</name>
</gene>
<dbReference type="AlphaFoldDB" id="A0A183E3S0"/>
<evidence type="ECO:0000313" key="4">
    <source>
        <dbReference type="WBParaSite" id="GPUH_0001563301-mRNA-1"/>
    </source>
</evidence>
<reference evidence="2 3" key="2">
    <citation type="submission" date="2018-11" db="EMBL/GenBank/DDBJ databases">
        <authorList>
            <consortium name="Pathogen Informatics"/>
        </authorList>
    </citation>
    <scope>NUCLEOTIDE SEQUENCE [LARGE SCALE GENOMIC DNA]</scope>
</reference>
<evidence type="ECO:0000313" key="2">
    <source>
        <dbReference type="EMBL" id="VDN26337.1"/>
    </source>
</evidence>